<protein>
    <submittedName>
        <fullName evidence="2">Uncharacterized protein</fullName>
    </submittedName>
</protein>
<proteinExistence type="predicted"/>
<dbReference type="AlphaFoldDB" id="A0AA40FKY5"/>
<comment type="caution">
    <text evidence="2">The sequence shown here is derived from an EMBL/GenBank/DDBJ whole genome shotgun (WGS) entry which is preliminary data.</text>
</comment>
<sequence length="174" mass="19710">MQSLQSYALKNCKLVVSTALLALMMQSRHRDTVETHGETRFCRSSDRRDPGFTDPQPTARDRCGGKAEESARSVARNTCNGDKKEAAPRRRKWRRRGPRPTCGYESFFLRDSSGPCIVFKHRLIRKHDKRQKAIKTYPGCSVVPWNAAGIVFRHGENTVRVITGPGKEEKPRPG</sequence>
<feature type="region of interest" description="Disordered" evidence="1">
    <location>
        <begin position="33"/>
        <end position="96"/>
    </location>
</feature>
<reference evidence="2" key="1">
    <citation type="submission" date="2021-10" db="EMBL/GenBank/DDBJ databases">
        <title>Melipona bicolor Genome sequencing and assembly.</title>
        <authorList>
            <person name="Araujo N.S."/>
            <person name="Arias M.C."/>
        </authorList>
    </citation>
    <scope>NUCLEOTIDE SEQUENCE</scope>
    <source>
        <strain evidence="2">USP_2M_L1-L4_2017</strain>
        <tissue evidence="2">Whole body</tissue>
    </source>
</reference>
<evidence type="ECO:0000256" key="1">
    <source>
        <dbReference type="SAM" id="MobiDB-lite"/>
    </source>
</evidence>
<organism evidence="2 3">
    <name type="scientific">Melipona bicolor</name>
    <dbReference type="NCBI Taxonomy" id="60889"/>
    <lineage>
        <taxon>Eukaryota</taxon>
        <taxon>Metazoa</taxon>
        <taxon>Ecdysozoa</taxon>
        <taxon>Arthropoda</taxon>
        <taxon>Hexapoda</taxon>
        <taxon>Insecta</taxon>
        <taxon>Pterygota</taxon>
        <taxon>Neoptera</taxon>
        <taxon>Endopterygota</taxon>
        <taxon>Hymenoptera</taxon>
        <taxon>Apocrita</taxon>
        <taxon>Aculeata</taxon>
        <taxon>Apoidea</taxon>
        <taxon>Anthophila</taxon>
        <taxon>Apidae</taxon>
        <taxon>Melipona</taxon>
    </lineage>
</organism>
<gene>
    <name evidence="2" type="ORF">K0M31_010829</name>
</gene>
<keyword evidence="3" id="KW-1185">Reference proteome</keyword>
<accession>A0AA40FKY5</accession>
<name>A0AA40FKY5_9HYME</name>
<evidence type="ECO:0000313" key="3">
    <source>
        <dbReference type="Proteomes" id="UP001177670"/>
    </source>
</evidence>
<feature type="compositionally biased region" description="Basic and acidic residues" evidence="1">
    <location>
        <begin position="59"/>
        <end position="71"/>
    </location>
</feature>
<dbReference type="EMBL" id="JAHYIQ010000028">
    <property type="protein sequence ID" value="KAK1121048.1"/>
    <property type="molecule type" value="Genomic_DNA"/>
</dbReference>
<evidence type="ECO:0000313" key="2">
    <source>
        <dbReference type="EMBL" id="KAK1121048.1"/>
    </source>
</evidence>
<feature type="compositionally biased region" description="Basic and acidic residues" evidence="1">
    <location>
        <begin position="33"/>
        <end position="51"/>
    </location>
</feature>
<dbReference type="Proteomes" id="UP001177670">
    <property type="component" value="Unassembled WGS sequence"/>
</dbReference>